<evidence type="ECO:0000313" key="3">
    <source>
        <dbReference type="Proteomes" id="UP001283361"/>
    </source>
</evidence>
<sequence>MSTTASGENEAWLKNKPQAKDNGDVPTMNPACPGGTFVFLTSGRRSIAGQCGKLSSRNFKILTATINRFTRRGFETLCPDITAARTDDHTRE</sequence>
<organism evidence="2 3">
    <name type="scientific">Elysia crispata</name>
    <name type="common">lettuce slug</name>
    <dbReference type="NCBI Taxonomy" id="231223"/>
    <lineage>
        <taxon>Eukaryota</taxon>
        <taxon>Metazoa</taxon>
        <taxon>Spiralia</taxon>
        <taxon>Lophotrochozoa</taxon>
        <taxon>Mollusca</taxon>
        <taxon>Gastropoda</taxon>
        <taxon>Heterobranchia</taxon>
        <taxon>Euthyneura</taxon>
        <taxon>Panpulmonata</taxon>
        <taxon>Sacoglossa</taxon>
        <taxon>Placobranchoidea</taxon>
        <taxon>Plakobranchidae</taxon>
        <taxon>Elysia</taxon>
    </lineage>
</organism>
<name>A0AAE1AUH4_9GAST</name>
<protein>
    <submittedName>
        <fullName evidence="2">Uncharacterized protein</fullName>
    </submittedName>
</protein>
<evidence type="ECO:0000313" key="2">
    <source>
        <dbReference type="EMBL" id="KAK3793990.1"/>
    </source>
</evidence>
<evidence type="ECO:0000256" key="1">
    <source>
        <dbReference type="SAM" id="MobiDB-lite"/>
    </source>
</evidence>
<gene>
    <name evidence="2" type="ORF">RRG08_011520</name>
</gene>
<dbReference type="AlphaFoldDB" id="A0AAE1AUH4"/>
<comment type="caution">
    <text evidence="2">The sequence shown here is derived from an EMBL/GenBank/DDBJ whole genome shotgun (WGS) entry which is preliminary data.</text>
</comment>
<feature type="region of interest" description="Disordered" evidence="1">
    <location>
        <begin position="1"/>
        <end position="28"/>
    </location>
</feature>
<accession>A0AAE1AUH4</accession>
<proteinExistence type="predicted"/>
<dbReference type="Proteomes" id="UP001283361">
    <property type="component" value="Unassembled WGS sequence"/>
</dbReference>
<dbReference type="EMBL" id="JAWDGP010001158">
    <property type="protein sequence ID" value="KAK3793990.1"/>
    <property type="molecule type" value="Genomic_DNA"/>
</dbReference>
<keyword evidence="3" id="KW-1185">Reference proteome</keyword>
<reference evidence="2" key="1">
    <citation type="journal article" date="2023" name="G3 (Bethesda)">
        <title>A reference genome for the long-term kleptoplast-retaining sea slug Elysia crispata morphotype clarki.</title>
        <authorList>
            <person name="Eastman K.E."/>
            <person name="Pendleton A.L."/>
            <person name="Shaikh M.A."/>
            <person name="Suttiyut T."/>
            <person name="Ogas R."/>
            <person name="Tomko P."/>
            <person name="Gavelis G."/>
            <person name="Widhalm J.R."/>
            <person name="Wisecaver J.H."/>
        </authorList>
    </citation>
    <scope>NUCLEOTIDE SEQUENCE</scope>
    <source>
        <strain evidence="2">ECLA1</strain>
    </source>
</reference>